<evidence type="ECO:0000256" key="3">
    <source>
        <dbReference type="ARBA" id="ARBA00022475"/>
    </source>
</evidence>
<dbReference type="InterPro" id="IPR011527">
    <property type="entry name" value="ABC1_TM_dom"/>
</dbReference>
<feature type="domain" description="ABC transporter" evidence="10">
    <location>
        <begin position="480"/>
        <end position="714"/>
    </location>
</feature>
<evidence type="ECO:0000256" key="7">
    <source>
        <dbReference type="ARBA" id="ARBA00022989"/>
    </source>
</evidence>
<dbReference type="EMBL" id="DSVL01000374">
    <property type="protein sequence ID" value="HFH30261.1"/>
    <property type="molecule type" value="Genomic_DNA"/>
</dbReference>
<sequence>MFKLMKYLKPYGLSIAAVVILLFVQANFDLALPDYMSRIVNYGIQQGGIDSPLPKILGETTLSQMRFFLNEEESALIAKLYHPVTAEAVTSVPLKKDSLSSDGQKLYALGPLTKEEQGQLERIMARALSAATMMQKMPAGMKAQGQAPADKGPALQQLSKALDALGEKALEQMAIARIHQEYEQLGVNLEQLQMSYIVRYGIIMILMTLGSMLSVILVGFLASKTAAGAAKQLRHDVFSKVINFTNAEFDTFSTASLITRTTNDITQMQMVTFMSLRMLLFAPIMGGGGVIRALGKAPSMAWIIGLAVLVLIGGIALVFSIALPRFQLMQKLVDRLNLVARENLSGLMVVRAFNRESFEEERFIRANRDLTDVSLFVNRVMVIMMPFMMILMNVLSIGIIWVGSHRVAQATMQVGDMMAFMQYAMQIVMSFMMLSMMFIMLPRAAISANRIAEVLAAKETIKDPQNPMPYKPKAKERGTVEFRDVCFRYPKADTDVLCHISFTAPAGKTTGIIGPTGAGKSTLINLIPRFYDVTAGSILIDGIDIRTMTQKDLRNLIGYVPQRSLLFSGTIEENLRFADEGASREGLLEALKVAQADFVLENPEGLSAPVSQGGANFSGGQKQRLAIARALVKNCPIYLFDDSFSALDYRTDARLRKALAERTGTSTRIIVAQRVATIMHADHIIVLDEGKIVGQGTHQELLETCSAYREIVESQFKGEKIA</sequence>
<keyword evidence="6 12" id="KW-0067">ATP-binding</keyword>
<evidence type="ECO:0000256" key="2">
    <source>
        <dbReference type="ARBA" id="ARBA00022448"/>
    </source>
</evidence>
<evidence type="ECO:0000256" key="6">
    <source>
        <dbReference type="ARBA" id="ARBA00022840"/>
    </source>
</evidence>
<dbReference type="Gene3D" id="3.40.50.300">
    <property type="entry name" value="P-loop containing nucleotide triphosphate hydrolases"/>
    <property type="match status" value="1"/>
</dbReference>
<evidence type="ECO:0000259" key="11">
    <source>
        <dbReference type="PROSITE" id="PS50929"/>
    </source>
</evidence>
<dbReference type="PANTHER" id="PTHR24221">
    <property type="entry name" value="ATP-BINDING CASSETTE SUB-FAMILY B"/>
    <property type="match status" value="1"/>
</dbReference>
<feature type="domain" description="ABC transmembrane type-1" evidence="11">
    <location>
        <begin position="189"/>
        <end position="443"/>
    </location>
</feature>
<feature type="transmembrane region" description="Helical" evidence="9">
    <location>
        <begin position="276"/>
        <end position="294"/>
    </location>
</feature>
<name>A0A7C3IJ46_9SPIR</name>
<dbReference type="GO" id="GO:0140359">
    <property type="term" value="F:ABC-type transporter activity"/>
    <property type="evidence" value="ECO:0007669"/>
    <property type="project" value="InterPro"/>
</dbReference>
<proteinExistence type="predicted"/>
<keyword evidence="5" id="KW-0547">Nucleotide-binding</keyword>
<dbReference type="SMART" id="SM00382">
    <property type="entry name" value="AAA"/>
    <property type="match status" value="1"/>
</dbReference>
<dbReference type="PROSITE" id="PS50929">
    <property type="entry name" value="ABC_TM1F"/>
    <property type="match status" value="1"/>
</dbReference>
<accession>A0A7C3IJ46</accession>
<keyword evidence="8 9" id="KW-0472">Membrane</keyword>
<organism evidence="12">
    <name type="scientific">Gracilinema caldarium</name>
    <dbReference type="NCBI Taxonomy" id="215591"/>
    <lineage>
        <taxon>Bacteria</taxon>
        <taxon>Pseudomonadati</taxon>
        <taxon>Spirochaetota</taxon>
        <taxon>Spirochaetia</taxon>
        <taxon>Spirochaetales</taxon>
        <taxon>Breznakiellaceae</taxon>
        <taxon>Gracilinema</taxon>
    </lineage>
</organism>
<keyword evidence="3" id="KW-1003">Cell membrane</keyword>
<gene>
    <name evidence="12" type="ORF">ENS59_12275</name>
</gene>
<dbReference type="InterPro" id="IPR036640">
    <property type="entry name" value="ABC1_TM_sf"/>
</dbReference>
<dbReference type="CDD" id="cd18548">
    <property type="entry name" value="ABC_6TM_Tm287_like"/>
    <property type="match status" value="1"/>
</dbReference>
<evidence type="ECO:0000256" key="8">
    <source>
        <dbReference type="ARBA" id="ARBA00023136"/>
    </source>
</evidence>
<feature type="transmembrane region" description="Helical" evidence="9">
    <location>
        <begin position="200"/>
        <end position="222"/>
    </location>
</feature>
<dbReference type="PANTHER" id="PTHR24221:SF276">
    <property type="entry name" value="ABC TRANSPORTER, ATP-BINDING_PERMEASE PROTEIN"/>
    <property type="match status" value="1"/>
</dbReference>
<protein>
    <submittedName>
        <fullName evidence="12">ABC transporter ATP-binding protein</fullName>
    </submittedName>
</protein>
<evidence type="ECO:0000256" key="4">
    <source>
        <dbReference type="ARBA" id="ARBA00022692"/>
    </source>
</evidence>
<dbReference type="FunFam" id="3.40.50.300:FF:000854">
    <property type="entry name" value="Multidrug ABC transporter ATP-binding protein"/>
    <property type="match status" value="1"/>
</dbReference>
<dbReference type="GO" id="GO:0016887">
    <property type="term" value="F:ATP hydrolysis activity"/>
    <property type="evidence" value="ECO:0007669"/>
    <property type="project" value="InterPro"/>
</dbReference>
<evidence type="ECO:0000313" key="12">
    <source>
        <dbReference type="EMBL" id="HFH30261.1"/>
    </source>
</evidence>
<dbReference type="GO" id="GO:0005524">
    <property type="term" value="F:ATP binding"/>
    <property type="evidence" value="ECO:0007669"/>
    <property type="project" value="UniProtKB-KW"/>
</dbReference>
<reference evidence="12" key="1">
    <citation type="journal article" date="2020" name="mSystems">
        <title>Genome- and Community-Level Interaction Insights into Carbon Utilization and Element Cycling Functions of Hydrothermarchaeota in Hydrothermal Sediment.</title>
        <authorList>
            <person name="Zhou Z."/>
            <person name="Liu Y."/>
            <person name="Xu W."/>
            <person name="Pan J."/>
            <person name="Luo Z.H."/>
            <person name="Li M."/>
        </authorList>
    </citation>
    <scope>NUCLEOTIDE SEQUENCE [LARGE SCALE GENOMIC DNA]</scope>
    <source>
        <strain evidence="12">SpSt-503</strain>
    </source>
</reference>
<dbReference type="InterPro" id="IPR027417">
    <property type="entry name" value="P-loop_NTPase"/>
</dbReference>
<dbReference type="InterPro" id="IPR003593">
    <property type="entry name" value="AAA+_ATPase"/>
</dbReference>
<dbReference type="InterPro" id="IPR017871">
    <property type="entry name" value="ABC_transporter-like_CS"/>
</dbReference>
<dbReference type="Pfam" id="PF00664">
    <property type="entry name" value="ABC_membrane"/>
    <property type="match status" value="1"/>
</dbReference>
<dbReference type="AlphaFoldDB" id="A0A7C3IJ46"/>
<dbReference type="SUPFAM" id="SSF90123">
    <property type="entry name" value="ABC transporter transmembrane region"/>
    <property type="match status" value="1"/>
</dbReference>
<dbReference type="Pfam" id="PF00005">
    <property type="entry name" value="ABC_tran"/>
    <property type="match status" value="1"/>
</dbReference>
<comment type="subcellular location">
    <subcellularLocation>
        <location evidence="1">Cell membrane</location>
        <topology evidence="1">Multi-pass membrane protein</topology>
    </subcellularLocation>
</comment>
<feature type="transmembrane region" description="Helical" evidence="9">
    <location>
        <begin position="423"/>
        <end position="441"/>
    </location>
</feature>
<dbReference type="PROSITE" id="PS50893">
    <property type="entry name" value="ABC_TRANSPORTER_2"/>
    <property type="match status" value="1"/>
</dbReference>
<dbReference type="PROSITE" id="PS00211">
    <property type="entry name" value="ABC_TRANSPORTER_1"/>
    <property type="match status" value="1"/>
</dbReference>
<feature type="transmembrane region" description="Helical" evidence="9">
    <location>
        <begin position="300"/>
        <end position="323"/>
    </location>
</feature>
<dbReference type="SUPFAM" id="SSF52540">
    <property type="entry name" value="P-loop containing nucleoside triphosphate hydrolases"/>
    <property type="match status" value="1"/>
</dbReference>
<evidence type="ECO:0000256" key="9">
    <source>
        <dbReference type="SAM" id="Phobius"/>
    </source>
</evidence>
<dbReference type="InterPro" id="IPR003439">
    <property type="entry name" value="ABC_transporter-like_ATP-bd"/>
</dbReference>
<dbReference type="GO" id="GO:0005886">
    <property type="term" value="C:plasma membrane"/>
    <property type="evidence" value="ECO:0007669"/>
    <property type="project" value="UniProtKB-SubCell"/>
</dbReference>
<dbReference type="Gene3D" id="1.20.1560.10">
    <property type="entry name" value="ABC transporter type 1, transmembrane domain"/>
    <property type="match status" value="1"/>
</dbReference>
<evidence type="ECO:0000256" key="5">
    <source>
        <dbReference type="ARBA" id="ARBA00022741"/>
    </source>
</evidence>
<keyword evidence="4 9" id="KW-0812">Transmembrane</keyword>
<keyword evidence="2" id="KW-0813">Transport</keyword>
<evidence type="ECO:0000256" key="1">
    <source>
        <dbReference type="ARBA" id="ARBA00004651"/>
    </source>
</evidence>
<feature type="transmembrane region" description="Helical" evidence="9">
    <location>
        <begin position="380"/>
        <end position="403"/>
    </location>
</feature>
<dbReference type="InterPro" id="IPR039421">
    <property type="entry name" value="Type_1_exporter"/>
</dbReference>
<evidence type="ECO:0000259" key="10">
    <source>
        <dbReference type="PROSITE" id="PS50893"/>
    </source>
</evidence>
<keyword evidence="7 9" id="KW-1133">Transmembrane helix</keyword>
<comment type="caution">
    <text evidence="12">The sequence shown here is derived from an EMBL/GenBank/DDBJ whole genome shotgun (WGS) entry which is preliminary data.</text>
</comment>